<dbReference type="Pfam" id="PF21172">
    <property type="entry name" value="CueP"/>
    <property type="match status" value="1"/>
</dbReference>
<name>A0A917M0X2_9MICC</name>
<dbReference type="EMBL" id="BMEQ01000040">
    <property type="protein sequence ID" value="GGG70655.1"/>
    <property type="molecule type" value="Genomic_DNA"/>
</dbReference>
<reference evidence="1" key="1">
    <citation type="journal article" date="2014" name="Int. J. Syst. Evol. Microbiol.">
        <title>Complete genome sequence of Corynebacterium casei LMG S-19264T (=DSM 44701T), isolated from a smear-ripened cheese.</title>
        <authorList>
            <consortium name="US DOE Joint Genome Institute (JGI-PGF)"/>
            <person name="Walter F."/>
            <person name="Albersmeier A."/>
            <person name="Kalinowski J."/>
            <person name="Ruckert C."/>
        </authorList>
    </citation>
    <scope>NUCLEOTIDE SEQUENCE</scope>
    <source>
        <strain evidence="1">CGMCC 1.12187</strain>
    </source>
</reference>
<reference evidence="1" key="2">
    <citation type="submission" date="2020-09" db="EMBL/GenBank/DDBJ databases">
        <authorList>
            <person name="Sun Q."/>
            <person name="Zhou Y."/>
        </authorList>
    </citation>
    <scope>NUCLEOTIDE SEQUENCE</scope>
    <source>
        <strain evidence="1">CGMCC 1.12187</strain>
    </source>
</reference>
<sequence>MKPALLPLLPVVLLVAAGCAPGGGEADALLREHGLEDASTQEVVERLDATHEDRDSGLIGSVGYDEVVLTDGGSRTVLPMPEDEFYLAVAPWTITTHECFQHNLAGCQGELVGADLDVRITDGSGAVLVDEAVTTHANGFAGFWLPKDIAGTIEISSAAGSATSEFSTAEDSPTCLTTMRLV</sequence>
<dbReference type="PROSITE" id="PS51257">
    <property type="entry name" value="PROKAR_LIPOPROTEIN"/>
    <property type="match status" value="1"/>
</dbReference>
<dbReference type="InterPro" id="IPR047808">
    <property type="entry name" value="CueP-like"/>
</dbReference>
<keyword evidence="2" id="KW-1185">Reference proteome</keyword>
<dbReference type="Gene3D" id="2.60.40.3700">
    <property type="match status" value="1"/>
</dbReference>
<organism evidence="1 2">
    <name type="scientific">Kocuria dechangensis</name>
    <dbReference type="NCBI Taxonomy" id="1176249"/>
    <lineage>
        <taxon>Bacteria</taxon>
        <taxon>Bacillati</taxon>
        <taxon>Actinomycetota</taxon>
        <taxon>Actinomycetes</taxon>
        <taxon>Micrococcales</taxon>
        <taxon>Micrococcaceae</taxon>
        <taxon>Kocuria</taxon>
    </lineage>
</organism>
<dbReference type="AlphaFoldDB" id="A0A917M0X2"/>
<protein>
    <submittedName>
        <fullName evidence="1">Uncharacterized protein</fullName>
    </submittedName>
</protein>
<dbReference type="Proteomes" id="UP000638848">
    <property type="component" value="Unassembled WGS sequence"/>
</dbReference>
<dbReference type="NCBIfam" id="NF038094">
    <property type="entry name" value="CueP_fam"/>
    <property type="match status" value="1"/>
</dbReference>
<comment type="caution">
    <text evidence="1">The sequence shown here is derived from an EMBL/GenBank/DDBJ whole genome shotgun (WGS) entry which is preliminary data.</text>
</comment>
<dbReference type="RefSeq" id="WP_188540212.1">
    <property type="nucleotide sequence ID" value="NZ_BMEQ01000040.1"/>
</dbReference>
<gene>
    <name evidence="1" type="ORF">GCM10011374_39060</name>
</gene>
<evidence type="ECO:0000313" key="1">
    <source>
        <dbReference type="EMBL" id="GGG70655.1"/>
    </source>
</evidence>
<proteinExistence type="predicted"/>
<accession>A0A917M0X2</accession>
<evidence type="ECO:0000313" key="2">
    <source>
        <dbReference type="Proteomes" id="UP000638848"/>
    </source>
</evidence>